<protein>
    <submittedName>
        <fullName evidence="1">Uncharacterized protein</fullName>
    </submittedName>
</protein>
<dbReference type="Proteomes" id="UP001303473">
    <property type="component" value="Unassembled WGS sequence"/>
</dbReference>
<reference evidence="2" key="1">
    <citation type="journal article" date="2023" name="Mol. Phylogenet. Evol.">
        <title>Genome-scale phylogeny and comparative genomics of the fungal order Sordariales.</title>
        <authorList>
            <person name="Hensen N."/>
            <person name="Bonometti L."/>
            <person name="Westerberg I."/>
            <person name="Brannstrom I.O."/>
            <person name="Guillou S."/>
            <person name="Cros-Aarteil S."/>
            <person name="Calhoun S."/>
            <person name="Haridas S."/>
            <person name="Kuo A."/>
            <person name="Mondo S."/>
            <person name="Pangilinan J."/>
            <person name="Riley R."/>
            <person name="LaButti K."/>
            <person name="Andreopoulos B."/>
            <person name="Lipzen A."/>
            <person name="Chen C."/>
            <person name="Yan M."/>
            <person name="Daum C."/>
            <person name="Ng V."/>
            <person name="Clum A."/>
            <person name="Steindorff A."/>
            <person name="Ohm R.A."/>
            <person name="Martin F."/>
            <person name="Silar P."/>
            <person name="Natvig D.O."/>
            <person name="Lalanne C."/>
            <person name="Gautier V."/>
            <person name="Ament-Velasquez S.L."/>
            <person name="Kruys A."/>
            <person name="Hutchinson M.I."/>
            <person name="Powell A.J."/>
            <person name="Barry K."/>
            <person name="Miller A.N."/>
            <person name="Grigoriev I.V."/>
            <person name="Debuchy R."/>
            <person name="Gladieux P."/>
            <person name="Hiltunen Thoren M."/>
            <person name="Johannesson H."/>
        </authorList>
    </citation>
    <scope>NUCLEOTIDE SEQUENCE [LARGE SCALE GENOMIC DNA]</scope>
    <source>
        <strain evidence="2">CBS 340.73</strain>
    </source>
</reference>
<accession>A0AAN6MZV6</accession>
<comment type="caution">
    <text evidence="1">The sequence shown here is derived from an EMBL/GenBank/DDBJ whole genome shotgun (WGS) entry which is preliminary data.</text>
</comment>
<gene>
    <name evidence="1" type="ORF">QBC46DRAFT_67798</name>
</gene>
<evidence type="ECO:0000313" key="2">
    <source>
        <dbReference type="Proteomes" id="UP001303473"/>
    </source>
</evidence>
<proteinExistence type="predicted"/>
<sequence>MRSHAAGRRTREEKRLLLGVWYLRTTTSKHFFQLPSMPFTAYMRWCLSNLEGLKEYKSDMLLVNCIRIQHLTERIAMPLR</sequence>
<dbReference type="AlphaFoldDB" id="A0AAN6MZV6"/>
<name>A0AAN6MZV6_9PEZI</name>
<dbReference type="EMBL" id="MU853952">
    <property type="protein sequence ID" value="KAK3934902.1"/>
    <property type="molecule type" value="Genomic_DNA"/>
</dbReference>
<organism evidence="1 2">
    <name type="scientific">Diplogelasinospora grovesii</name>
    <dbReference type="NCBI Taxonomy" id="303347"/>
    <lineage>
        <taxon>Eukaryota</taxon>
        <taxon>Fungi</taxon>
        <taxon>Dikarya</taxon>
        <taxon>Ascomycota</taxon>
        <taxon>Pezizomycotina</taxon>
        <taxon>Sordariomycetes</taxon>
        <taxon>Sordariomycetidae</taxon>
        <taxon>Sordariales</taxon>
        <taxon>Diplogelasinosporaceae</taxon>
        <taxon>Diplogelasinospora</taxon>
    </lineage>
</organism>
<evidence type="ECO:0000313" key="1">
    <source>
        <dbReference type="EMBL" id="KAK3934902.1"/>
    </source>
</evidence>
<keyword evidence="2" id="KW-1185">Reference proteome</keyword>